<dbReference type="Proteomes" id="UP000821845">
    <property type="component" value="Chromosome 3"/>
</dbReference>
<evidence type="ECO:0000313" key="2">
    <source>
        <dbReference type="Proteomes" id="UP000821845"/>
    </source>
</evidence>
<dbReference type="EMBL" id="CM023483">
    <property type="protein sequence ID" value="KAH6935373.1"/>
    <property type="molecule type" value="Genomic_DNA"/>
</dbReference>
<evidence type="ECO:0000313" key="1">
    <source>
        <dbReference type="EMBL" id="KAH6935373.1"/>
    </source>
</evidence>
<accession>A0ACB7SNM3</accession>
<gene>
    <name evidence="1" type="ORF">HPB50_005390</name>
</gene>
<sequence length="664" mass="74384">MSDPSQDAIVRIANNASSRELLFRTLLATVAGSVLILILLFALVLGPARSPSKASPLPFCCPAEARHLAFVVNGTYKPCDNLYAYVCTSVFASGNDKSNMLLRSLRSMISDRSSSATVNTSLPSTSSPRSKALEFLRDLYAACMVSLTSEAHRDEYGLDVPAPYFEMAAALWDNGKELFYRLNEATLLLYLLRTNFVYQISSAVEIDYTTSDRTFVIEHVALYWNSEMHLVCKECVSAALSAYKREPASKVLVTTKDVAAFAKQLHKLYPKRRFIDRFTMANISELWPAEHFADALRSLSWMNPSDGFRVETFATQQLVVLRKQITMPKNWAVGAVYLVAHAVARGLVEVPFNISDNTEYPYCERFTTRLQHLVDTAYWELYGDSEKEKLISEIFKSVRDSVALEVTSKLLVSAEAKQAHLRFRTLLANVTLLTAAVRNAYLAEIPAADTLNFVGTLLLGRSFEFHARKGRDALGIFGIISEVKPVLRYGRQTYLEVPASFYSFVRVGKNPSPHNMAVLGARLAELLWRLVLLDDWEDDPPGSVEKLLRCFADACRSKRGEDLPQEYEVSVRLAAASLALRTVARVMSSNPDWYIVRRVNGPHSVAMSPAQFFFLQEAYNRCPLKGYRPDEDYVNIPADFVSEFEIAFQCPSKDSVGRLRACAA</sequence>
<proteinExistence type="predicted"/>
<reference evidence="1" key="1">
    <citation type="submission" date="2020-05" db="EMBL/GenBank/DDBJ databases">
        <title>Large-scale comparative analyses of tick genomes elucidate their genetic diversity and vector capacities.</title>
        <authorList>
            <person name="Jia N."/>
            <person name="Wang J."/>
            <person name="Shi W."/>
            <person name="Du L."/>
            <person name="Sun Y."/>
            <person name="Zhan W."/>
            <person name="Jiang J."/>
            <person name="Wang Q."/>
            <person name="Zhang B."/>
            <person name="Ji P."/>
            <person name="Sakyi L.B."/>
            <person name="Cui X."/>
            <person name="Yuan T."/>
            <person name="Jiang B."/>
            <person name="Yang W."/>
            <person name="Lam T.T.-Y."/>
            <person name="Chang Q."/>
            <person name="Ding S."/>
            <person name="Wang X."/>
            <person name="Zhu J."/>
            <person name="Ruan X."/>
            <person name="Zhao L."/>
            <person name="Wei J."/>
            <person name="Que T."/>
            <person name="Du C."/>
            <person name="Cheng J."/>
            <person name="Dai P."/>
            <person name="Han X."/>
            <person name="Huang E."/>
            <person name="Gao Y."/>
            <person name="Liu J."/>
            <person name="Shao H."/>
            <person name="Ye R."/>
            <person name="Li L."/>
            <person name="Wei W."/>
            <person name="Wang X."/>
            <person name="Wang C."/>
            <person name="Yang T."/>
            <person name="Huo Q."/>
            <person name="Li W."/>
            <person name="Guo W."/>
            <person name="Chen H."/>
            <person name="Zhou L."/>
            <person name="Ni X."/>
            <person name="Tian J."/>
            <person name="Zhou Y."/>
            <person name="Sheng Y."/>
            <person name="Liu T."/>
            <person name="Pan Y."/>
            <person name="Xia L."/>
            <person name="Li J."/>
            <person name="Zhao F."/>
            <person name="Cao W."/>
        </authorList>
    </citation>
    <scope>NUCLEOTIDE SEQUENCE</scope>
    <source>
        <strain evidence="1">Hyas-2018</strain>
    </source>
</reference>
<protein>
    <submittedName>
        <fullName evidence="1">Uncharacterized protein</fullName>
    </submittedName>
</protein>
<name>A0ACB7SNM3_HYAAI</name>
<keyword evidence="2" id="KW-1185">Reference proteome</keyword>
<organism evidence="1 2">
    <name type="scientific">Hyalomma asiaticum</name>
    <name type="common">Tick</name>
    <dbReference type="NCBI Taxonomy" id="266040"/>
    <lineage>
        <taxon>Eukaryota</taxon>
        <taxon>Metazoa</taxon>
        <taxon>Ecdysozoa</taxon>
        <taxon>Arthropoda</taxon>
        <taxon>Chelicerata</taxon>
        <taxon>Arachnida</taxon>
        <taxon>Acari</taxon>
        <taxon>Parasitiformes</taxon>
        <taxon>Ixodida</taxon>
        <taxon>Ixodoidea</taxon>
        <taxon>Ixodidae</taxon>
        <taxon>Hyalomminae</taxon>
        <taxon>Hyalomma</taxon>
    </lineage>
</organism>
<comment type="caution">
    <text evidence="1">The sequence shown here is derived from an EMBL/GenBank/DDBJ whole genome shotgun (WGS) entry which is preliminary data.</text>
</comment>